<gene>
    <name evidence="1" type="ORF">QAD02_010263</name>
</gene>
<dbReference type="EMBL" id="CM056744">
    <property type="protein sequence ID" value="KAJ8668600.1"/>
    <property type="molecule type" value="Genomic_DNA"/>
</dbReference>
<protein>
    <submittedName>
        <fullName evidence="1">Uncharacterized protein</fullName>
    </submittedName>
</protein>
<organism evidence="1 2">
    <name type="scientific">Eretmocerus hayati</name>
    <dbReference type="NCBI Taxonomy" id="131215"/>
    <lineage>
        <taxon>Eukaryota</taxon>
        <taxon>Metazoa</taxon>
        <taxon>Ecdysozoa</taxon>
        <taxon>Arthropoda</taxon>
        <taxon>Hexapoda</taxon>
        <taxon>Insecta</taxon>
        <taxon>Pterygota</taxon>
        <taxon>Neoptera</taxon>
        <taxon>Endopterygota</taxon>
        <taxon>Hymenoptera</taxon>
        <taxon>Apocrita</taxon>
        <taxon>Proctotrupomorpha</taxon>
        <taxon>Chalcidoidea</taxon>
        <taxon>Aphelinidae</taxon>
        <taxon>Aphelininae</taxon>
        <taxon>Eretmocerus</taxon>
    </lineage>
</organism>
<evidence type="ECO:0000313" key="2">
    <source>
        <dbReference type="Proteomes" id="UP001239111"/>
    </source>
</evidence>
<name>A0ACC2NBS3_9HYME</name>
<proteinExistence type="predicted"/>
<dbReference type="Proteomes" id="UP001239111">
    <property type="component" value="Chromosome 4"/>
</dbReference>
<keyword evidence="2" id="KW-1185">Reference proteome</keyword>
<accession>A0ACC2NBS3</accession>
<evidence type="ECO:0000313" key="1">
    <source>
        <dbReference type="EMBL" id="KAJ8668600.1"/>
    </source>
</evidence>
<reference evidence="1" key="1">
    <citation type="submission" date="2023-04" db="EMBL/GenBank/DDBJ databases">
        <title>A chromosome-level genome assembly of the parasitoid wasp Eretmocerus hayati.</title>
        <authorList>
            <person name="Zhong Y."/>
            <person name="Liu S."/>
            <person name="Liu Y."/>
        </authorList>
    </citation>
    <scope>NUCLEOTIDE SEQUENCE</scope>
    <source>
        <strain evidence="1">ZJU_SS_LIU_2023</strain>
    </source>
</reference>
<sequence>MLLFYLVLLLHRHSIAVHGFGIGTHGVERIDEKESWVSALIASISIVNNRVTPYQVILLSLEEDKNDEDGVQKSATGFIVQGLSSQGFTVMLARGCISSTFSNCSKGGKSISHSDFWLKHRRTSVFLLLDENSVACHCDGAANEAEKNRKRVERIEAIIDLFTHGSLTPTRIKNLLIVTCASVTHPIEFDSVERVLPLLRHASGRRYVDLSVIQIRGNDSRLFSFDFSTNSTSITQFQDLPSEIDSSTLPRRNLNLRGRALRMPFFRVPPYSTIIIERHNNSSVISYGGLAIQLVRLIAQGINATLVIDIVGNENEENYMSSAWESIKRLEQGRYDLLPILVSVTTRSPTSPTRLGLYTTRAILRDEVHALVSDSLLKKSLSDSFSKGSEHQVSIAIGELTKLLLSASIVAAFVFLSHRIRGLDAVRLLLGQSSPRRPYASFSYALLALLSIGLYSGSHLEIFELRVPDSRSRNQMRTLCDVDESDLQPYANELVYNALFASVDHDEDLDHGKYDARDPDYDQCSNGRSLSEGRARVSLRTQLVQEIDSCVKRLADGERGLMCLAMGARARWFADLHSPKLKILRLRVFSSGDGLILQPASPLADAVETVAQRLIEAGLVNYHYSHELRSHRRPGEVSDEKKSFDAERDDAEDNERMKALGESEEQELLVKYVLVVIGVGHAGAFLVFCGELLLWNFKIWRARRLI</sequence>
<comment type="caution">
    <text evidence="1">The sequence shown here is derived from an EMBL/GenBank/DDBJ whole genome shotgun (WGS) entry which is preliminary data.</text>
</comment>